<dbReference type="Proteomes" id="UP000092666">
    <property type="component" value="Unassembled WGS sequence"/>
</dbReference>
<dbReference type="AlphaFoldDB" id="A0A1B9GSN2"/>
<feature type="region of interest" description="Disordered" evidence="1">
    <location>
        <begin position="117"/>
        <end position="163"/>
    </location>
</feature>
<keyword evidence="3" id="KW-1185">Reference proteome</keyword>
<feature type="compositionally biased region" description="Basic and acidic residues" evidence="1">
    <location>
        <begin position="43"/>
        <end position="53"/>
    </location>
</feature>
<feature type="region of interest" description="Disordered" evidence="1">
    <location>
        <begin position="1"/>
        <end position="67"/>
    </location>
</feature>
<dbReference type="PANTHER" id="PTHR39474">
    <property type="entry name" value="UNNAMED PRODUCT"/>
    <property type="match status" value="1"/>
</dbReference>
<proteinExistence type="predicted"/>
<evidence type="ECO:0000313" key="3">
    <source>
        <dbReference type="Proteomes" id="UP000092666"/>
    </source>
</evidence>
<reference evidence="3" key="2">
    <citation type="submission" date="2013-12" db="EMBL/GenBank/DDBJ databases">
        <title>Evolution of pathogenesis and genome organization in the Tremellales.</title>
        <authorList>
            <person name="Cuomo C."/>
            <person name="Litvintseva A."/>
            <person name="Heitman J."/>
            <person name="Chen Y."/>
            <person name="Sun S."/>
            <person name="Springer D."/>
            <person name="Dromer F."/>
            <person name="Young S."/>
            <person name="Zeng Q."/>
            <person name="Chapman S."/>
            <person name="Gujja S."/>
            <person name="Saif S."/>
            <person name="Birren B."/>
        </authorList>
    </citation>
    <scope>NUCLEOTIDE SEQUENCE [LARGE SCALE GENOMIC DNA]</scope>
    <source>
        <strain evidence="3">BCC8398</strain>
    </source>
</reference>
<evidence type="ECO:0000256" key="1">
    <source>
        <dbReference type="SAM" id="MobiDB-lite"/>
    </source>
</evidence>
<gene>
    <name evidence="2" type="ORF">I316_04343</name>
</gene>
<dbReference type="OrthoDB" id="4590138at2759"/>
<protein>
    <submittedName>
        <fullName evidence="2">Uncharacterized protein</fullName>
    </submittedName>
</protein>
<organism evidence="2 3">
    <name type="scientific">Kwoniella heveanensis BCC8398</name>
    <dbReference type="NCBI Taxonomy" id="1296120"/>
    <lineage>
        <taxon>Eukaryota</taxon>
        <taxon>Fungi</taxon>
        <taxon>Dikarya</taxon>
        <taxon>Basidiomycota</taxon>
        <taxon>Agaricomycotina</taxon>
        <taxon>Tremellomycetes</taxon>
        <taxon>Tremellales</taxon>
        <taxon>Cryptococcaceae</taxon>
        <taxon>Kwoniella</taxon>
    </lineage>
</organism>
<accession>A0A1B9GSN2</accession>
<feature type="compositionally biased region" description="Basic and acidic residues" evidence="1">
    <location>
        <begin position="132"/>
        <end position="163"/>
    </location>
</feature>
<dbReference type="STRING" id="1296120.A0A1B9GSN2"/>
<evidence type="ECO:0000313" key="2">
    <source>
        <dbReference type="EMBL" id="OCF33997.1"/>
    </source>
</evidence>
<reference evidence="2 3" key="1">
    <citation type="submission" date="2013-07" db="EMBL/GenBank/DDBJ databases">
        <title>The Genome Sequence of Cryptococcus heveanensis BCC8398.</title>
        <authorList>
            <consortium name="The Broad Institute Genome Sequencing Platform"/>
            <person name="Cuomo C."/>
            <person name="Litvintseva A."/>
            <person name="Chen Y."/>
            <person name="Heitman J."/>
            <person name="Sun S."/>
            <person name="Springer D."/>
            <person name="Dromer F."/>
            <person name="Young S.K."/>
            <person name="Zeng Q."/>
            <person name="Gargeya S."/>
            <person name="Fitzgerald M."/>
            <person name="Abouelleil A."/>
            <person name="Alvarado L."/>
            <person name="Berlin A.M."/>
            <person name="Chapman S.B."/>
            <person name="Dewar J."/>
            <person name="Goldberg J."/>
            <person name="Griggs A."/>
            <person name="Gujja S."/>
            <person name="Hansen M."/>
            <person name="Howarth C."/>
            <person name="Imamovic A."/>
            <person name="Larimer J."/>
            <person name="McCowan C."/>
            <person name="Murphy C."/>
            <person name="Pearson M."/>
            <person name="Priest M."/>
            <person name="Roberts A."/>
            <person name="Saif S."/>
            <person name="Shea T."/>
            <person name="Sykes S."/>
            <person name="Wortman J."/>
            <person name="Nusbaum C."/>
            <person name="Birren B."/>
        </authorList>
    </citation>
    <scope>NUCLEOTIDE SEQUENCE [LARGE SCALE GENOMIC DNA]</scope>
    <source>
        <strain evidence="2 3">BCC8398</strain>
    </source>
</reference>
<dbReference type="PANTHER" id="PTHR39474:SF1">
    <property type="entry name" value="FUNGAL SPECIFIC TRANSCRIPTION FACTOR"/>
    <property type="match status" value="1"/>
</dbReference>
<sequence>MPNPLDEPNLPTPRAATPTFDPPSTAEPHHPLAIEAPPPPEARGSEGEGKGGDDEGEITTLDLGEGNVVKLDKLGPMIINSDGTLSRIQNWQDLHPIEQERTVRLLVKKRNVVRLQKLADDDNGGNGNGNKDSGEEDFRTEGKKQEEKLSILQDARHREADQS</sequence>
<dbReference type="EMBL" id="KI669502">
    <property type="protein sequence ID" value="OCF33997.1"/>
    <property type="molecule type" value="Genomic_DNA"/>
</dbReference>
<name>A0A1B9GSN2_9TREE</name>